<dbReference type="GO" id="GO:0006313">
    <property type="term" value="P:DNA transposition"/>
    <property type="evidence" value="ECO:0007669"/>
    <property type="project" value="InterPro"/>
</dbReference>
<dbReference type="EMBL" id="CP163440">
    <property type="protein sequence ID" value="XDQ59409.1"/>
    <property type="molecule type" value="Genomic_DNA"/>
</dbReference>
<sequence length="397" mass="43581">MVPGVVRVAASVSELSGLGLLTWVYPPGLVDRVVAACGRVEQRKRLLPARLVVYFVLGIALFSPAPYLDVMRHLVEGLRGLGLLGTWHVPAKSSLFRARQRLGPEPLRVLFTTTAKPMGTEATPGAFWRGLRLLAVDGTCWDVADSPANEAAFARPGNSRGSDKSSFPQVRMACLVEVGTHLVRDAELAGCRTGEVTLVGRLPRSCGPGQLVLADREFLGVPLWRSFTATGAQLLWRVPANRILPVDRQLRDGSWLSRIHAHTDPAHTDPVTVRVMAYQLDGTGHGAEGYRLVTSLLDARRYPARQLAALYQERWEVETVFAEIKTHQRGAHVVLSCKTPDGVLQQIWAHLLVHHALRELMVRTAATRGLDPDRISFTETLRSARRSVTVTPGSFSP</sequence>
<dbReference type="GO" id="GO:0003677">
    <property type="term" value="F:DNA binding"/>
    <property type="evidence" value="ECO:0007669"/>
    <property type="project" value="InterPro"/>
</dbReference>
<dbReference type="Pfam" id="PF13006">
    <property type="entry name" value="Nterm_IS4"/>
    <property type="match status" value="1"/>
</dbReference>
<accession>A0AB39RVV8</accession>
<dbReference type="GO" id="GO:0004803">
    <property type="term" value="F:transposase activity"/>
    <property type="evidence" value="ECO:0007669"/>
    <property type="project" value="InterPro"/>
</dbReference>
<dbReference type="InterPro" id="IPR002559">
    <property type="entry name" value="Transposase_11"/>
</dbReference>
<proteinExistence type="predicted"/>
<dbReference type="InterPro" id="IPR012337">
    <property type="entry name" value="RNaseH-like_sf"/>
</dbReference>
<dbReference type="NCBIfam" id="NF033592">
    <property type="entry name" value="transpos_IS4_1"/>
    <property type="match status" value="1"/>
</dbReference>
<evidence type="ECO:0000259" key="2">
    <source>
        <dbReference type="Pfam" id="PF01609"/>
    </source>
</evidence>
<keyword evidence="1" id="KW-0812">Transmembrane</keyword>
<dbReference type="RefSeq" id="WP_369253831.1">
    <property type="nucleotide sequence ID" value="NZ_CP163440.1"/>
</dbReference>
<dbReference type="PANTHER" id="PTHR37529">
    <property type="entry name" value="TRANSPOSASE INSG FOR INSERTION SEQUENCE ELEMENT IS4-RELATED"/>
    <property type="match status" value="1"/>
</dbReference>
<keyword evidence="1" id="KW-0472">Membrane</keyword>
<evidence type="ECO:0000259" key="3">
    <source>
        <dbReference type="Pfam" id="PF13006"/>
    </source>
</evidence>
<feature type="transmembrane region" description="Helical" evidence="1">
    <location>
        <begin position="51"/>
        <end position="68"/>
    </location>
</feature>
<dbReference type="PANTHER" id="PTHR37529:SF1">
    <property type="entry name" value="TRANSPOSASE INSG FOR INSERTION SEQUENCE ELEMENT IS4-RELATED"/>
    <property type="match status" value="1"/>
</dbReference>
<keyword evidence="1" id="KW-1133">Transmembrane helix</keyword>
<name>A0AB39RVV8_9ACTN</name>
<dbReference type="InterPro" id="IPR024473">
    <property type="entry name" value="Transposases_IS4_N"/>
</dbReference>
<evidence type="ECO:0000256" key="1">
    <source>
        <dbReference type="SAM" id="Phobius"/>
    </source>
</evidence>
<evidence type="ECO:0000313" key="4">
    <source>
        <dbReference type="EMBL" id="XDQ59409.1"/>
    </source>
</evidence>
<feature type="domain" description="Transposase IS4 N-terminal" evidence="3">
    <location>
        <begin position="18"/>
        <end position="112"/>
    </location>
</feature>
<dbReference type="AlphaFoldDB" id="A0AB39RVV8"/>
<dbReference type="InterPro" id="IPR047952">
    <property type="entry name" value="Transpos_IS4"/>
</dbReference>
<gene>
    <name evidence="4" type="ORF">AB5J50_00515</name>
</gene>
<dbReference type="Pfam" id="PF01609">
    <property type="entry name" value="DDE_Tnp_1"/>
    <property type="match status" value="1"/>
</dbReference>
<dbReference type="SUPFAM" id="SSF53098">
    <property type="entry name" value="Ribonuclease H-like"/>
    <property type="match status" value="1"/>
</dbReference>
<reference evidence="4" key="1">
    <citation type="submission" date="2024-07" db="EMBL/GenBank/DDBJ databases">
        <authorList>
            <person name="Yu S.T."/>
        </authorList>
    </citation>
    <scope>NUCLEOTIDE SEQUENCE</scope>
    <source>
        <strain evidence="4">R35</strain>
    </source>
</reference>
<feature type="domain" description="Transposase IS4-like" evidence="2">
    <location>
        <begin position="129"/>
        <end position="353"/>
    </location>
</feature>
<organism evidence="4">
    <name type="scientific">Streptomyces sp. R35</name>
    <dbReference type="NCBI Taxonomy" id="3238630"/>
    <lineage>
        <taxon>Bacteria</taxon>
        <taxon>Bacillati</taxon>
        <taxon>Actinomycetota</taxon>
        <taxon>Actinomycetes</taxon>
        <taxon>Kitasatosporales</taxon>
        <taxon>Streptomycetaceae</taxon>
        <taxon>Streptomyces</taxon>
    </lineage>
</organism>
<protein>
    <submittedName>
        <fullName evidence="4">IS4 family transposase</fullName>
    </submittedName>
</protein>